<organism evidence="1 2">
    <name type="scientific">Aeromonas veronii</name>
    <dbReference type="NCBI Taxonomy" id="654"/>
    <lineage>
        <taxon>Bacteria</taxon>
        <taxon>Pseudomonadati</taxon>
        <taxon>Pseudomonadota</taxon>
        <taxon>Gammaproteobacteria</taxon>
        <taxon>Aeromonadales</taxon>
        <taxon>Aeromonadaceae</taxon>
        <taxon>Aeromonas</taxon>
    </lineage>
</organism>
<dbReference type="AlphaFoldDB" id="A0A2T4MWH7"/>
<reference evidence="1 2" key="1">
    <citation type="submission" date="2018-03" db="EMBL/GenBank/DDBJ databases">
        <title>Aeromonas veronii whole genome sequencing and analysis.</title>
        <authorList>
            <person name="Xie H."/>
            <person name="Liu T."/>
            <person name="Wang K."/>
        </authorList>
    </citation>
    <scope>NUCLEOTIDE SEQUENCE [LARGE SCALE GENOMIC DNA]</scope>
    <source>
        <strain evidence="1 2">XH.VA.1</strain>
    </source>
</reference>
<evidence type="ECO:0000313" key="2">
    <source>
        <dbReference type="Proteomes" id="UP000241986"/>
    </source>
</evidence>
<accession>A0A2T4MWH7</accession>
<proteinExistence type="predicted"/>
<dbReference type="Proteomes" id="UP000241986">
    <property type="component" value="Unassembled WGS sequence"/>
</dbReference>
<sequence>MSIEKKIEKIEKALEQERKAAFLEHAIPRESKMFRDSVLNFIGKFSSDEMDRIAHEQPLLKDIMHFSLAGNNAIYPMEIIVENGKLKEVSLTMTPSSDVEFARPKYKISKNDGVVTITQTSGIIEDVESVSGDKVNQLFDCLSENMDTHMEHATRAYDSSILLGLRPVDKLERFLEEVRANPNSEVNESKIDFISRSIDCHKKIIEEYSKSYIDPRRILMDFNNAVAEMYWSAGDIKADDLMNLYKWSPDGGMKHPGHTKYIIDRVIEQHERSISADELKKYRDMSLVVELMNTRSESLREAFFKNKDKISVDTISYVNHILGMKKLTKEDFVSKRYTKYRDWMFLSEEAIVMDRLINQNKGITPLEIVKNITSGKCDILRSNEEVGYPVGRKMTSKKEMIQLLELIDDAELRHETMRIARKTCDIAHAIMNDGYSITGLSKVMSEMSEADRETQKEIFKNLGEEDPRRMNEFHNVFSAYLKGNEFDSLMKDGELPAIAAKKAGITRDDVIFLKSTFPVLGKVRFEPRERELDR</sequence>
<dbReference type="RefSeq" id="WP_107684576.1">
    <property type="nucleotide sequence ID" value="NZ_PZKL01000045.1"/>
</dbReference>
<name>A0A2T4MWH7_AERVE</name>
<gene>
    <name evidence="1" type="ORF">DAA48_21160</name>
</gene>
<dbReference type="EMBL" id="PZKL01000045">
    <property type="protein sequence ID" value="PTH78951.1"/>
    <property type="molecule type" value="Genomic_DNA"/>
</dbReference>
<comment type="caution">
    <text evidence="1">The sequence shown here is derived from an EMBL/GenBank/DDBJ whole genome shotgun (WGS) entry which is preliminary data.</text>
</comment>
<protein>
    <submittedName>
        <fullName evidence="1">Uncharacterized protein</fullName>
    </submittedName>
</protein>
<evidence type="ECO:0000313" key="1">
    <source>
        <dbReference type="EMBL" id="PTH78951.1"/>
    </source>
</evidence>